<evidence type="ECO:0000313" key="2">
    <source>
        <dbReference type="Proteomes" id="UP000249688"/>
    </source>
</evidence>
<keyword evidence="2" id="KW-1185">Reference proteome</keyword>
<dbReference type="OrthoDB" id="1491277at2"/>
<comment type="caution">
    <text evidence="1">The sequence shown here is derived from an EMBL/GenBank/DDBJ whole genome shotgun (WGS) entry which is preliminary data.</text>
</comment>
<dbReference type="RefSeq" id="WP_146422856.1">
    <property type="nucleotide sequence ID" value="NZ_QKYU01000014.1"/>
</dbReference>
<dbReference type="EMBL" id="QKYU01000014">
    <property type="protein sequence ID" value="PZW44809.1"/>
    <property type="molecule type" value="Genomic_DNA"/>
</dbReference>
<sequence>MTSLFLGDFGHGLIAAEAALAEAIRSLGAVDPIVVSATPAYTERCVPGITCIAPDDPLPRAVSQVVLAGPIFRRDRTLALVEAFSAAKAAGATPRLHNLSLPPGLEPAETAGIAVEFADATGSLRDHTSLLVLMRRRLPWFPDFACFSERTLGHDDSLSALLPEGPAPLGLMFDGTPLMLDCLEDNPAAFAAVMGSPGSGPLLPIPDTAPGLTGIVMGDAVLASRRAMRAARPGEAALLPALLDTRWWLENATPAGLAGLVRRCSALVTTTDFGVVLAAAAGIPCHIIGYSMDDPATRAGGTLAGALAPGSSFIVLPPRK</sequence>
<dbReference type="Proteomes" id="UP000249688">
    <property type="component" value="Unassembled WGS sequence"/>
</dbReference>
<proteinExistence type="predicted"/>
<name>A0A2W7IEC3_9PROT</name>
<evidence type="ECO:0000313" key="1">
    <source>
        <dbReference type="EMBL" id="PZW44809.1"/>
    </source>
</evidence>
<organism evidence="1 2">
    <name type="scientific">Humitalea rosea</name>
    <dbReference type="NCBI Taxonomy" id="990373"/>
    <lineage>
        <taxon>Bacteria</taxon>
        <taxon>Pseudomonadati</taxon>
        <taxon>Pseudomonadota</taxon>
        <taxon>Alphaproteobacteria</taxon>
        <taxon>Acetobacterales</taxon>
        <taxon>Roseomonadaceae</taxon>
        <taxon>Humitalea</taxon>
    </lineage>
</organism>
<gene>
    <name evidence="1" type="ORF">C8P66_11499</name>
</gene>
<accession>A0A2W7IEC3</accession>
<evidence type="ECO:0008006" key="3">
    <source>
        <dbReference type="Google" id="ProtNLM"/>
    </source>
</evidence>
<dbReference type="AlphaFoldDB" id="A0A2W7IEC3"/>
<reference evidence="1 2" key="1">
    <citation type="submission" date="2018-06" db="EMBL/GenBank/DDBJ databases">
        <title>Genomic Encyclopedia of Archaeal and Bacterial Type Strains, Phase II (KMG-II): from individual species to whole genera.</title>
        <authorList>
            <person name="Goeker M."/>
        </authorList>
    </citation>
    <scope>NUCLEOTIDE SEQUENCE [LARGE SCALE GENOMIC DNA]</scope>
    <source>
        <strain evidence="1 2">DSM 24525</strain>
    </source>
</reference>
<protein>
    <recommendedName>
        <fullName evidence="3">Polysaccharide pyruvyl transferase</fullName>
    </recommendedName>
</protein>